<dbReference type="SMART" id="SM00344">
    <property type="entry name" value="HTH_ASNC"/>
    <property type="match status" value="1"/>
</dbReference>
<accession>A0ABS2QBZ0</accession>
<evidence type="ECO:0000313" key="5">
    <source>
        <dbReference type="EMBL" id="MBM7658482.1"/>
    </source>
</evidence>
<dbReference type="InterPro" id="IPR000485">
    <property type="entry name" value="AsnC-type_HTH_dom"/>
</dbReference>
<proteinExistence type="predicted"/>
<dbReference type="PANTHER" id="PTHR30154">
    <property type="entry name" value="LEUCINE-RESPONSIVE REGULATORY PROTEIN"/>
    <property type="match status" value="1"/>
</dbReference>
<reference evidence="5 6" key="1">
    <citation type="submission" date="2021-01" db="EMBL/GenBank/DDBJ databases">
        <title>Genomic Encyclopedia of Type Strains, Phase IV (KMG-IV): sequencing the most valuable type-strain genomes for metagenomic binning, comparative biology and taxonomic classification.</title>
        <authorList>
            <person name="Goeker M."/>
        </authorList>
    </citation>
    <scope>NUCLEOTIDE SEQUENCE [LARGE SCALE GENOMIC DNA]</scope>
    <source>
        <strain evidence="5 6">DSM 100968</strain>
    </source>
</reference>
<gene>
    <name evidence="5" type="ORF">JOC27_001935</name>
</gene>
<evidence type="ECO:0000256" key="2">
    <source>
        <dbReference type="ARBA" id="ARBA00023125"/>
    </source>
</evidence>
<dbReference type="InterPro" id="IPR036390">
    <property type="entry name" value="WH_DNA-bd_sf"/>
</dbReference>
<dbReference type="InterPro" id="IPR019888">
    <property type="entry name" value="Tscrpt_reg_AsnC-like"/>
</dbReference>
<evidence type="ECO:0000256" key="3">
    <source>
        <dbReference type="ARBA" id="ARBA00023163"/>
    </source>
</evidence>
<keyword evidence="2" id="KW-0238">DNA-binding</keyword>
<dbReference type="PRINTS" id="PR00033">
    <property type="entry name" value="HTHASNC"/>
</dbReference>
<dbReference type="SUPFAM" id="SSF54909">
    <property type="entry name" value="Dimeric alpha+beta barrel"/>
    <property type="match status" value="1"/>
</dbReference>
<sequence>MDAIDEKIIDLLKSNARMQLSEISRHIHLTVPAVSERIRKLEQQRIIESYTVRLNQKKVGRPLMAFIFVTLDSPRAIPEFTEKVLQSTHVLACHHLAGEYDYLLKVASSGTEELETFLSSYLKKISGIRRTNTLIALSCIKEAG</sequence>
<dbReference type="PROSITE" id="PS50956">
    <property type="entry name" value="HTH_ASNC_2"/>
    <property type="match status" value="1"/>
</dbReference>
<evidence type="ECO:0000256" key="1">
    <source>
        <dbReference type="ARBA" id="ARBA00023015"/>
    </source>
</evidence>
<name>A0ABS2QBZ0_9BACL</name>
<dbReference type="Gene3D" id="3.30.70.920">
    <property type="match status" value="1"/>
</dbReference>
<organism evidence="5 6">
    <name type="scientific">Sporolactobacillus spathodeae</name>
    <dbReference type="NCBI Taxonomy" id="1465502"/>
    <lineage>
        <taxon>Bacteria</taxon>
        <taxon>Bacillati</taxon>
        <taxon>Bacillota</taxon>
        <taxon>Bacilli</taxon>
        <taxon>Bacillales</taxon>
        <taxon>Sporolactobacillaceae</taxon>
        <taxon>Sporolactobacillus</taxon>
    </lineage>
</organism>
<keyword evidence="6" id="KW-1185">Reference proteome</keyword>
<dbReference type="RefSeq" id="WP_205007045.1">
    <property type="nucleotide sequence ID" value="NZ_CBCRXA010000017.1"/>
</dbReference>
<dbReference type="Pfam" id="PF13404">
    <property type="entry name" value="HTH_AsnC-type"/>
    <property type="match status" value="1"/>
</dbReference>
<dbReference type="Proteomes" id="UP000823201">
    <property type="component" value="Unassembled WGS sequence"/>
</dbReference>
<comment type="caution">
    <text evidence="5">The sequence shown here is derived from an EMBL/GenBank/DDBJ whole genome shotgun (WGS) entry which is preliminary data.</text>
</comment>
<evidence type="ECO:0000259" key="4">
    <source>
        <dbReference type="PROSITE" id="PS50956"/>
    </source>
</evidence>
<dbReference type="EMBL" id="JAFBEV010000018">
    <property type="protein sequence ID" value="MBM7658482.1"/>
    <property type="molecule type" value="Genomic_DNA"/>
</dbReference>
<dbReference type="SUPFAM" id="SSF46785">
    <property type="entry name" value="Winged helix' DNA-binding domain"/>
    <property type="match status" value="1"/>
</dbReference>
<feature type="domain" description="HTH asnC-type" evidence="4">
    <location>
        <begin position="1"/>
        <end position="62"/>
    </location>
</feature>
<dbReference type="Gene3D" id="1.10.10.10">
    <property type="entry name" value="Winged helix-like DNA-binding domain superfamily/Winged helix DNA-binding domain"/>
    <property type="match status" value="1"/>
</dbReference>
<dbReference type="InterPro" id="IPR036388">
    <property type="entry name" value="WH-like_DNA-bd_sf"/>
</dbReference>
<protein>
    <submittedName>
        <fullName evidence="5">Lrp/AsnC family leucine-responsive transcriptional regulator</fullName>
    </submittedName>
</protein>
<evidence type="ECO:0000313" key="6">
    <source>
        <dbReference type="Proteomes" id="UP000823201"/>
    </source>
</evidence>
<dbReference type="InterPro" id="IPR019887">
    <property type="entry name" value="Tscrpt_reg_AsnC/Lrp_C"/>
</dbReference>
<dbReference type="InterPro" id="IPR011008">
    <property type="entry name" value="Dimeric_a/b-barrel"/>
</dbReference>
<keyword evidence="3" id="KW-0804">Transcription</keyword>
<dbReference type="Pfam" id="PF01037">
    <property type="entry name" value="AsnC_trans_reg"/>
    <property type="match status" value="1"/>
</dbReference>
<dbReference type="PANTHER" id="PTHR30154:SF34">
    <property type="entry name" value="TRANSCRIPTIONAL REGULATOR AZLB"/>
    <property type="match status" value="1"/>
</dbReference>
<keyword evidence="1" id="KW-0805">Transcription regulation</keyword>